<comment type="caution">
    <text evidence="4">The sequence shown here is derived from an EMBL/GenBank/DDBJ whole genome shotgun (WGS) entry which is preliminary data.</text>
</comment>
<protein>
    <recommendedName>
        <fullName evidence="3">DUF6535 domain-containing protein</fullName>
    </recommendedName>
</protein>
<evidence type="ECO:0000259" key="3">
    <source>
        <dbReference type="Pfam" id="PF20153"/>
    </source>
</evidence>
<feature type="transmembrane region" description="Helical" evidence="2">
    <location>
        <begin position="233"/>
        <end position="256"/>
    </location>
</feature>
<evidence type="ECO:0000256" key="2">
    <source>
        <dbReference type="SAM" id="Phobius"/>
    </source>
</evidence>
<organism evidence="4 5">
    <name type="scientific">Mycena pura</name>
    <dbReference type="NCBI Taxonomy" id="153505"/>
    <lineage>
        <taxon>Eukaryota</taxon>
        <taxon>Fungi</taxon>
        <taxon>Dikarya</taxon>
        <taxon>Basidiomycota</taxon>
        <taxon>Agaricomycotina</taxon>
        <taxon>Agaricomycetes</taxon>
        <taxon>Agaricomycetidae</taxon>
        <taxon>Agaricales</taxon>
        <taxon>Marasmiineae</taxon>
        <taxon>Mycenaceae</taxon>
        <taxon>Mycena</taxon>
    </lineage>
</organism>
<keyword evidence="2" id="KW-0472">Membrane</keyword>
<evidence type="ECO:0000313" key="5">
    <source>
        <dbReference type="Proteomes" id="UP001219525"/>
    </source>
</evidence>
<evidence type="ECO:0000313" key="4">
    <source>
        <dbReference type="EMBL" id="KAJ7210843.1"/>
    </source>
</evidence>
<dbReference type="AlphaFoldDB" id="A0AAD6VGP7"/>
<evidence type="ECO:0000256" key="1">
    <source>
        <dbReference type="SAM" id="MobiDB-lite"/>
    </source>
</evidence>
<dbReference type="Proteomes" id="UP001219525">
    <property type="component" value="Unassembled WGS sequence"/>
</dbReference>
<feature type="region of interest" description="Disordered" evidence="1">
    <location>
        <begin position="106"/>
        <end position="130"/>
    </location>
</feature>
<keyword evidence="2" id="KW-1133">Transmembrane helix</keyword>
<feature type="transmembrane region" description="Helical" evidence="2">
    <location>
        <begin position="294"/>
        <end position="318"/>
    </location>
</feature>
<dbReference type="EMBL" id="JARJCW010000027">
    <property type="protein sequence ID" value="KAJ7210843.1"/>
    <property type="molecule type" value="Genomic_DNA"/>
</dbReference>
<reference evidence="4" key="1">
    <citation type="submission" date="2023-03" db="EMBL/GenBank/DDBJ databases">
        <title>Massive genome expansion in bonnet fungi (Mycena s.s.) driven by repeated elements and novel gene families across ecological guilds.</title>
        <authorList>
            <consortium name="Lawrence Berkeley National Laboratory"/>
            <person name="Harder C.B."/>
            <person name="Miyauchi S."/>
            <person name="Viragh M."/>
            <person name="Kuo A."/>
            <person name="Thoen E."/>
            <person name="Andreopoulos B."/>
            <person name="Lu D."/>
            <person name="Skrede I."/>
            <person name="Drula E."/>
            <person name="Henrissat B."/>
            <person name="Morin E."/>
            <person name="Kohler A."/>
            <person name="Barry K."/>
            <person name="LaButti K."/>
            <person name="Morin E."/>
            <person name="Salamov A."/>
            <person name="Lipzen A."/>
            <person name="Mereny Z."/>
            <person name="Hegedus B."/>
            <person name="Baldrian P."/>
            <person name="Stursova M."/>
            <person name="Weitz H."/>
            <person name="Taylor A."/>
            <person name="Grigoriev I.V."/>
            <person name="Nagy L.G."/>
            <person name="Martin F."/>
            <person name="Kauserud H."/>
        </authorList>
    </citation>
    <scope>NUCLEOTIDE SEQUENCE</scope>
    <source>
        <strain evidence="4">9144</strain>
    </source>
</reference>
<dbReference type="Pfam" id="PF20153">
    <property type="entry name" value="DUF6535"/>
    <property type="match status" value="1"/>
</dbReference>
<name>A0AAD6VGP7_9AGAR</name>
<sequence>MSTALTFVDKKLLESPVGARWRACSTYTRERAPVSALALAAPPRHDVPDGSGRRERRVLRSSDRYIHSPNRVVGPTRLNRRFPDCARDREEPLCFFAFDMSHEVLPPLPSSPTEHTSINEERASHSSPSDNDQYEIAECLRCLGTHVMLNRLINLRIQKAVEALKPPVTVTDKKSAFWTSYMKLADEHDKEFKEKYSTDLDTSLIFAGLFSAIASAFIILIQPQLASDPPIKIVVAQSILYISLSSTLLAALLAVLGKQWLMYYQAAGSRGTTEQHGLERQRKLDGLNKWKFDAVLQMFPLLLQLGLLLFSTALSVYLWTISVPIAIIVLSFTVLGFVAYLFLLGSAIFSPDSPFQTPLAPFLKHTISLALQILQPLSKVRDWCSKLIQNKQQSMLQFGKSHVQLLPSFTAHSSLESPNTPLQEDFPETDFDEPSAEVPAVLWVLETSTDPMMISTAAEMVIDLQWPLNLDLTLSMNRLDETFIHWLNSEQKIQEGMVHPATNCGMAYCSLRLVARASGDSPHRIGWWDTEEELPPDLQHVVYMYRDWPVDGAWVTSRVTKWALNTIPSLELKEIFEGSLQNSLEYFLNQFTPENMQTQDEDDVCNYLCCLNTCFSPCNPRVMVQKSKKAFKVVLMTQLFRNLQTAEINPTLVASLLKTTSDLLNMAGSEPQYGLPTRQVKNLVIQISQFCSALPQQDGWFDLVVSAAMFARNQNIGLPYTGRQFDEVGPHNVEWIYSTLEHVQTVWATLNVEKWDTRTNTAVDGLLALLAWHPLSLSNTPSEECLKIITRALSTDGSSARSAFFILIHAHGWFLDPQLQSVLQSTTFWTHIGSVVSDNDNNRLFPSKYFELWAHLATISEWKPILCHKFSAWIAVFSRVIVWDEESLTKFNTIIRTLWVANVNDWHQSLDKYEQVWALTITALIKAWGAFKFSDSSAVCELLSEYQDSGWWVGLKKLESVGDNQPALCSDSLRSFGAQAYS</sequence>
<feature type="transmembrane region" description="Helical" evidence="2">
    <location>
        <begin position="203"/>
        <end position="221"/>
    </location>
</feature>
<dbReference type="InterPro" id="IPR045338">
    <property type="entry name" value="DUF6535"/>
</dbReference>
<keyword evidence="2" id="KW-0812">Transmembrane</keyword>
<feature type="domain" description="DUF6535" evidence="3">
    <location>
        <begin position="226"/>
        <end position="320"/>
    </location>
</feature>
<proteinExistence type="predicted"/>
<keyword evidence="5" id="KW-1185">Reference proteome</keyword>
<feature type="transmembrane region" description="Helical" evidence="2">
    <location>
        <begin position="325"/>
        <end position="349"/>
    </location>
</feature>
<gene>
    <name evidence="4" type="ORF">GGX14DRAFT_394468</name>
</gene>
<accession>A0AAD6VGP7</accession>